<feature type="compositionally biased region" description="Polar residues" evidence="1">
    <location>
        <begin position="384"/>
        <end position="397"/>
    </location>
</feature>
<feature type="compositionally biased region" description="Basic residues" evidence="1">
    <location>
        <begin position="480"/>
        <end position="495"/>
    </location>
</feature>
<evidence type="ECO:0000313" key="3">
    <source>
        <dbReference type="Proteomes" id="UP000325902"/>
    </source>
</evidence>
<feature type="compositionally biased region" description="Polar residues" evidence="1">
    <location>
        <begin position="300"/>
        <end position="320"/>
    </location>
</feature>
<proteinExistence type="predicted"/>
<protein>
    <submittedName>
        <fullName evidence="2">Uncharacterized protein</fullName>
    </submittedName>
</protein>
<feature type="region of interest" description="Disordered" evidence="1">
    <location>
        <begin position="1"/>
        <end position="98"/>
    </location>
</feature>
<organism evidence="2 3">
    <name type="scientific">Lasiodiplodia theobromae</name>
    <dbReference type="NCBI Taxonomy" id="45133"/>
    <lineage>
        <taxon>Eukaryota</taxon>
        <taxon>Fungi</taxon>
        <taxon>Dikarya</taxon>
        <taxon>Ascomycota</taxon>
        <taxon>Pezizomycotina</taxon>
        <taxon>Dothideomycetes</taxon>
        <taxon>Dothideomycetes incertae sedis</taxon>
        <taxon>Botryosphaeriales</taxon>
        <taxon>Botryosphaeriaceae</taxon>
        <taxon>Lasiodiplodia</taxon>
    </lineage>
</organism>
<feature type="region of interest" description="Disordered" evidence="1">
    <location>
        <begin position="192"/>
        <end position="256"/>
    </location>
</feature>
<sequence length="555" mass="60268">MAPPAQSARPTSWFGGSSLLSPLSAAAPAPTQSCNASSNRSSSPQHLEPPQSGMNRLSLDSALMRKNPFARANASNLSISTENQDDIEPGLKSAPPVPERHSATFPLADRLLSSFMSSKEDLDTPAVAGVGCEVSDDEMQALLEHVRRSENERARAEHELQRREKELARVKNELRKAEREIEDLKAQLRRHEQHRGALDGTLKPDDLGVLPPAGGGISRHDSLDPNHRHRRANSSNGSNTSTPTVPEHAGESPYYISGGDGYGASSSTMDLSPTSAAAYTFNTTPSVRPLSCIAAPLSTRFGNGSSPRLQTQPSMTSISETHPGYVNEYGEEAVEDHQSYHSRPSLHQQRSTPRSSLQLNRPQQQHETPRRPSIQYETPRRPSVQLQHETPQPRTSLQLQLEQPYQPQPYYEYQYPDPDRTASYASPDSRKNSAVAVVSEQYEQPMMNPNIAAAAAALEGYGPPPAAFAEEPEPASPAGKGHHSGRRFLRSRHGKEKGSGAGAERPKSSYAGAGIKEKKSAGRLREKFSRMSLFGGKRDDGAPSSPVPAVPALEA</sequence>
<feature type="compositionally biased region" description="Low complexity" evidence="1">
    <location>
        <begin position="233"/>
        <end position="244"/>
    </location>
</feature>
<accession>A0A5N5D4Y1</accession>
<dbReference type="AlphaFoldDB" id="A0A5N5D4Y1"/>
<evidence type="ECO:0000313" key="2">
    <source>
        <dbReference type="EMBL" id="KAB2572627.1"/>
    </source>
</evidence>
<gene>
    <name evidence="2" type="ORF">DBV05_g8713</name>
</gene>
<feature type="compositionally biased region" description="Polar residues" evidence="1">
    <location>
        <begin position="73"/>
        <end position="82"/>
    </location>
</feature>
<dbReference type="EMBL" id="VCHE01000074">
    <property type="protein sequence ID" value="KAB2572627.1"/>
    <property type="molecule type" value="Genomic_DNA"/>
</dbReference>
<feature type="compositionally biased region" description="Basic and acidic residues" evidence="1">
    <location>
        <begin position="192"/>
        <end position="206"/>
    </location>
</feature>
<dbReference type="OrthoDB" id="3945342at2759"/>
<comment type="caution">
    <text evidence="2">The sequence shown here is derived from an EMBL/GenBank/DDBJ whole genome shotgun (WGS) entry which is preliminary data.</text>
</comment>
<feature type="region of interest" description="Disordered" evidence="1">
    <location>
        <begin position="409"/>
        <end position="436"/>
    </location>
</feature>
<feature type="compositionally biased region" description="Polar residues" evidence="1">
    <location>
        <begin position="341"/>
        <end position="366"/>
    </location>
</feature>
<name>A0A5N5D4Y1_9PEZI</name>
<feature type="compositionally biased region" description="Low complexity" evidence="1">
    <location>
        <begin position="17"/>
        <end position="43"/>
    </location>
</feature>
<dbReference type="Proteomes" id="UP000325902">
    <property type="component" value="Unassembled WGS sequence"/>
</dbReference>
<feature type="region of interest" description="Disordered" evidence="1">
    <location>
        <begin position="299"/>
        <end position="397"/>
    </location>
</feature>
<evidence type="ECO:0000256" key="1">
    <source>
        <dbReference type="SAM" id="MobiDB-lite"/>
    </source>
</evidence>
<feature type="region of interest" description="Disordered" evidence="1">
    <location>
        <begin position="461"/>
        <end position="555"/>
    </location>
</feature>
<keyword evidence="3" id="KW-1185">Reference proteome</keyword>
<reference evidence="2 3" key="1">
    <citation type="journal article" date="2019" name="Sci. Rep.">
        <title>A multi-omics analysis of the grapevine pathogen Lasiodiplodia theobromae reveals that temperature affects the expression of virulence- and pathogenicity-related genes.</title>
        <authorList>
            <person name="Felix C."/>
            <person name="Meneses R."/>
            <person name="Goncalves M.F.M."/>
            <person name="Tilleman L."/>
            <person name="Duarte A.S."/>
            <person name="Jorrin-Novo J.V."/>
            <person name="Van de Peer Y."/>
            <person name="Deforce D."/>
            <person name="Van Nieuwerburgh F."/>
            <person name="Esteves A.C."/>
            <person name="Alves A."/>
        </authorList>
    </citation>
    <scope>NUCLEOTIDE SEQUENCE [LARGE SCALE GENOMIC DNA]</scope>
    <source>
        <strain evidence="2 3">LA-SOL3</strain>
    </source>
</reference>
<feature type="compositionally biased region" description="Basic and acidic residues" evidence="1">
    <location>
        <begin position="515"/>
        <end position="529"/>
    </location>
</feature>